<dbReference type="InterPro" id="IPR050282">
    <property type="entry name" value="Cycloisomerase_2"/>
</dbReference>
<evidence type="ECO:0000256" key="2">
    <source>
        <dbReference type="SAM" id="MobiDB-lite"/>
    </source>
</evidence>
<dbReference type="PANTHER" id="PTHR30344">
    <property type="entry name" value="6-PHOSPHOGLUCONOLACTONASE-RELATED"/>
    <property type="match status" value="1"/>
</dbReference>
<name>A0A1M6Z729_PSETH</name>
<comment type="similarity">
    <text evidence="1">Belongs to the cycloisomerase 2 family.</text>
</comment>
<evidence type="ECO:0000256" key="1">
    <source>
        <dbReference type="ARBA" id="ARBA00005564"/>
    </source>
</evidence>
<gene>
    <name evidence="3" type="ORF">SAMN05443637_122119</name>
</gene>
<dbReference type="SUPFAM" id="SSF51004">
    <property type="entry name" value="C-terminal (heme d1) domain of cytochrome cd1-nitrite reductase"/>
    <property type="match status" value="1"/>
</dbReference>
<accession>A0A1M6Z729</accession>
<dbReference type="GO" id="GO:0016853">
    <property type="term" value="F:isomerase activity"/>
    <property type="evidence" value="ECO:0007669"/>
    <property type="project" value="UniProtKB-KW"/>
</dbReference>
<dbReference type="Proteomes" id="UP000184363">
    <property type="component" value="Unassembled WGS sequence"/>
</dbReference>
<dbReference type="InterPro" id="IPR015943">
    <property type="entry name" value="WD40/YVTN_repeat-like_dom_sf"/>
</dbReference>
<keyword evidence="4" id="KW-1185">Reference proteome</keyword>
<dbReference type="InterPro" id="IPR011048">
    <property type="entry name" value="Haem_d1_sf"/>
</dbReference>
<protein>
    <submittedName>
        <fullName evidence="3">6-phosphogluconolactonase, cycloisomerase 2 family</fullName>
    </submittedName>
</protein>
<dbReference type="AlphaFoldDB" id="A0A1M6Z729"/>
<dbReference type="EMBL" id="FRAP01000022">
    <property type="protein sequence ID" value="SHL26119.1"/>
    <property type="molecule type" value="Genomic_DNA"/>
</dbReference>
<dbReference type="PANTHER" id="PTHR30344:SF1">
    <property type="entry name" value="6-PHOSPHOGLUCONOLACTONASE"/>
    <property type="match status" value="1"/>
</dbReference>
<proteinExistence type="inferred from homology"/>
<reference evidence="3 4" key="1">
    <citation type="submission" date="2016-11" db="EMBL/GenBank/DDBJ databases">
        <authorList>
            <person name="Jaros S."/>
            <person name="Januszkiewicz K."/>
            <person name="Wedrychowicz H."/>
        </authorList>
    </citation>
    <scope>NUCLEOTIDE SEQUENCE [LARGE SCALE GENOMIC DNA]</scope>
    <source>
        <strain evidence="3 4">DSM 43832</strain>
    </source>
</reference>
<dbReference type="InterPro" id="IPR019405">
    <property type="entry name" value="Lactonase_7-beta_prop"/>
</dbReference>
<organism evidence="3 4">
    <name type="scientific">Pseudonocardia thermophila</name>
    <dbReference type="NCBI Taxonomy" id="1848"/>
    <lineage>
        <taxon>Bacteria</taxon>
        <taxon>Bacillati</taxon>
        <taxon>Actinomycetota</taxon>
        <taxon>Actinomycetes</taxon>
        <taxon>Pseudonocardiales</taxon>
        <taxon>Pseudonocardiaceae</taxon>
        <taxon>Pseudonocardia</taxon>
    </lineage>
</organism>
<evidence type="ECO:0000313" key="4">
    <source>
        <dbReference type="Proteomes" id="UP000184363"/>
    </source>
</evidence>
<dbReference type="STRING" id="1848.SAMN05443637_122119"/>
<feature type="region of interest" description="Disordered" evidence="2">
    <location>
        <begin position="113"/>
        <end position="144"/>
    </location>
</feature>
<dbReference type="Pfam" id="PF10282">
    <property type="entry name" value="Lactonase"/>
    <property type="match status" value="1"/>
</dbReference>
<dbReference type="GO" id="GO:0017057">
    <property type="term" value="F:6-phosphogluconolactonase activity"/>
    <property type="evidence" value="ECO:0007669"/>
    <property type="project" value="TreeGrafter"/>
</dbReference>
<keyword evidence="3" id="KW-0413">Isomerase</keyword>
<evidence type="ECO:0000313" key="3">
    <source>
        <dbReference type="EMBL" id="SHL26119.1"/>
    </source>
</evidence>
<dbReference type="Gene3D" id="2.130.10.10">
    <property type="entry name" value="YVTN repeat-like/Quinoprotein amine dehydrogenase"/>
    <property type="match status" value="1"/>
</dbReference>
<sequence>MTTVVSTVLLGTYADAVFETRFTGTRLDAVRQVITAPAPSFVAAHPATGVRYAVAEVEHGAVSAFAPTGELLATLPSAGSYPCHALVAGAHLWVANYGDGTAAVVPLGPDGRFAGSPRRLPGAGSGPDADRQEGPHAHSTTAVDTELWVADLGADLLRRFRDEAGEREAEPVRMPAGSGPRHLAVLADGTVAVSTELDDGLVLVRDGTVVVRVPATGTPPPPGGRNQPSHVAVVGELLVVAVRGADVLSVFRVGADGPVHLADSPVGGAWPRHFAAVGDHVLVACEHSDEVTALALDQATGRAKLIGSTPVPAPSCVLPL</sequence>